<sequence length="35" mass="3905">MKFCKKHLGTPSLTAVEFAYITASYCYIARTCASK</sequence>
<organism evidence="1">
    <name type="scientific">Trichuris suis</name>
    <name type="common">pig whipworm</name>
    <dbReference type="NCBI Taxonomy" id="68888"/>
    <lineage>
        <taxon>Eukaryota</taxon>
        <taxon>Metazoa</taxon>
        <taxon>Ecdysozoa</taxon>
        <taxon>Nematoda</taxon>
        <taxon>Enoplea</taxon>
        <taxon>Dorylaimia</taxon>
        <taxon>Trichinellida</taxon>
        <taxon>Trichuridae</taxon>
        <taxon>Trichuris</taxon>
    </lineage>
</organism>
<gene>
    <name evidence="1" type="ORF">M514_25636</name>
</gene>
<reference evidence="1" key="1">
    <citation type="journal article" date="2014" name="Nat. Genet.">
        <title>Genome and transcriptome of the porcine whipworm Trichuris suis.</title>
        <authorList>
            <person name="Jex A.R."/>
            <person name="Nejsum P."/>
            <person name="Schwarz E.M."/>
            <person name="Hu L."/>
            <person name="Young N.D."/>
            <person name="Hall R.S."/>
            <person name="Korhonen P.K."/>
            <person name="Liao S."/>
            <person name="Thamsborg S."/>
            <person name="Xia J."/>
            <person name="Xu P."/>
            <person name="Wang S."/>
            <person name="Scheerlinck J.P."/>
            <person name="Hofmann A."/>
            <person name="Sternberg P.W."/>
            <person name="Wang J."/>
            <person name="Gasser R.B."/>
        </authorList>
    </citation>
    <scope>NUCLEOTIDE SEQUENCE [LARGE SCALE GENOMIC DNA]</scope>
    <source>
        <strain evidence="1">DCEP-RM93F</strain>
    </source>
</reference>
<name>A0A085MY55_9BILA</name>
<dbReference type="Proteomes" id="UP000030758">
    <property type="component" value="Unassembled WGS sequence"/>
</dbReference>
<accession>A0A085MY55</accession>
<dbReference type="AlphaFoldDB" id="A0A085MY55"/>
<dbReference type="EMBL" id="KL367601">
    <property type="protein sequence ID" value="KFD62151.1"/>
    <property type="molecule type" value="Genomic_DNA"/>
</dbReference>
<evidence type="ECO:0000313" key="1">
    <source>
        <dbReference type="EMBL" id="KFD62151.1"/>
    </source>
</evidence>
<proteinExistence type="predicted"/>
<protein>
    <submittedName>
        <fullName evidence="1">Uncharacterized protein</fullName>
    </submittedName>
</protein>